<dbReference type="AlphaFoldDB" id="A0A1P8KBL7"/>
<dbReference type="SUPFAM" id="SSF53474">
    <property type="entry name" value="alpha/beta-Hydrolases"/>
    <property type="match status" value="1"/>
</dbReference>
<dbReference type="InterPro" id="IPR000073">
    <property type="entry name" value="AB_hydrolase_1"/>
</dbReference>
<sequence length="241" mass="25769">MTSSTLILLPGLMCDDEAWASLYPHLPAGTTPRVIDYGMANSITAMAELVLQQAPTEYFALAGHSMGGRAALEVVRLAPQRVTHLALLDTGHLPRPAGDAGAQEAAKRHALLDIARMQGVRAMAQTWVQGMVHPARVQDTVLIESVVAMFARKSAGVFAAQIEALLARPDASDVLCTLTVPTLLLCGAQDAWSTPAQHADMQKLAPHAVLDVIEDAGHMSLMERPEAVAQSLTRWLQRTAA</sequence>
<feature type="domain" description="AB hydrolase-1" evidence="1">
    <location>
        <begin position="6"/>
        <end position="230"/>
    </location>
</feature>
<accession>A0A1P8KBL7</accession>
<dbReference type="PRINTS" id="PR00412">
    <property type="entry name" value="EPOXHYDRLASE"/>
</dbReference>
<dbReference type="Pfam" id="PF12697">
    <property type="entry name" value="Abhydrolase_6"/>
    <property type="match status" value="1"/>
</dbReference>
<evidence type="ECO:0000313" key="2">
    <source>
        <dbReference type="EMBL" id="APW43400.1"/>
    </source>
</evidence>
<gene>
    <name evidence="2" type="ORF">RS694_13240</name>
</gene>
<protein>
    <submittedName>
        <fullName evidence="2">Alpha/beta hydrolase</fullName>
    </submittedName>
</protein>
<dbReference type="PANTHER" id="PTHR43194:SF2">
    <property type="entry name" value="PEROXISOMAL MEMBRANE PROTEIN LPX1"/>
    <property type="match status" value="1"/>
</dbReference>
<dbReference type="EMBL" id="CP019239">
    <property type="protein sequence ID" value="APW43400.1"/>
    <property type="molecule type" value="Genomic_DNA"/>
</dbReference>
<dbReference type="PANTHER" id="PTHR43194">
    <property type="entry name" value="HYDROLASE ALPHA/BETA FOLD FAMILY"/>
    <property type="match status" value="1"/>
</dbReference>
<dbReference type="InterPro" id="IPR050228">
    <property type="entry name" value="Carboxylesterase_BioH"/>
</dbReference>
<name>A0A1P8KBL7_9BURK</name>
<dbReference type="Gene3D" id="3.40.50.1820">
    <property type="entry name" value="alpha/beta hydrolase"/>
    <property type="match status" value="1"/>
</dbReference>
<reference evidence="2 3" key="1">
    <citation type="submission" date="2017-01" db="EMBL/GenBank/DDBJ databases">
        <authorList>
            <person name="Mah S.A."/>
            <person name="Swanson W.J."/>
            <person name="Moy G.W."/>
            <person name="Vacquier V.D."/>
        </authorList>
    </citation>
    <scope>NUCLEOTIDE SEQUENCE [LARGE SCALE GENOMIC DNA]</scope>
    <source>
        <strain evidence="2 3">DSM 22694</strain>
    </source>
</reference>
<evidence type="ECO:0000259" key="1">
    <source>
        <dbReference type="Pfam" id="PF12697"/>
    </source>
</evidence>
<dbReference type="InterPro" id="IPR000639">
    <property type="entry name" value="Epox_hydrolase-like"/>
</dbReference>
<keyword evidence="3" id="KW-1185">Reference proteome</keyword>
<evidence type="ECO:0000313" key="3">
    <source>
        <dbReference type="Proteomes" id="UP000186110"/>
    </source>
</evidence>
<dbReference type="eggNOG" id="COG2267">
    <property type="taxonomic scope" value="Bacteria"/>
</dbReference>
<organism evidence="2 3">
    <name type="scientific">Rhodoferax saidenbachensis</name>
    <dbReference type="NCBI Taxonomy" id="1484693"/>
    <lineage>
        <taxon>Bacteria</taxon>
        <taxon>Pseudomonadati</taxon>
        <taxon>Pseudomonadota</taxon>
        <taxon>Betaproteobacteria</taxon>
        <taxon>Burkholderiales</taxon>
        <taxon>Comamonadaceae</taxon>
        <taxon>Rhodoferax</taxon>
    </lineage>
</organism>
<keyword evidence="2" id="KW-0378">Hydrolase</keyword>
<proteinExistence type="predicted"/>
<dbReference type="GO" id="GO:0016787">
    <property type="term" value="F:hydrolase activity"/>
    <property type="evidence" value="ECO:0007669"/>
    <property type="project" value="UniProtKB-KW"/>
</dbReference>
<dbReference type="STRING" id="1484693.RS694_13240"/>
<dbReference type="RefSeq" id="WP_029707189.1">
    <property type="nucleotide sequence ID" value="NZ_CP019239.1"/>
</dbReference>
<dbReference type="KEGG" id="rsb:RS694_13240"/>
<dbReference type="InterPro" id="IPR029058">
    <property type="entry name" value="AB_hydrolase_fold"/>
</dbReference>
<dbReference type="Proteomes" id="UP000186110">
    <property type="component" value="Chromosome"/>
</dbReference>